<keyword evidence="12" id="KW-1185">Reference proteome</keyword>
<evidence type="ECO:0000256" key="2">
    <source>
        <dbReference type="ARBA" id="ARBA00022448"/>
    </source>
</evidence>
<evidence type="ECO:0000256" key="3">
    <source>
        <dbReference type="ARBA" id="ARBA00022692"/>
    </source>
</evidence>
<feature type="transmembrane region" description="Helical" evidence="8">
    <location>
        <begin position="171"/>
        <end position="191"/>
    </location>
</feature>
<feature type="transmembrane region" description="Helical" evidence="8">
    <location>
        <begin position="66"/>
        <end position="86"/>
    </location>
</feature>
<keyword evidence="2" id="KW-0813">Transport</keyword>
<evidence type="ECO:0000313" key="12">
    <source>
        <dbReference type="Proteomes" id="UP000654670"/>
    </source>
</evidence>
<gene>
    <name evidence="11" type="ORF">GCM10007968_13480</name>
</gene>
<comment type="subcellular location">
    <subcellularLocation>
        <location evidence="1">Cell membrane</location>
        <topology evidence="1">Multi-pass membrane protein</topology>
    </subcellularLocation>
</comment>
<evidence type="ECO:0000259" key="9">
    <source>
        <dbReference type="PROSITE" id="PS50893"/>
    </source>
</evidence>
<dbReference type="PROSITE" id="PS50929">
    <property type="entry name" value="ABC_TM1F"/>
    <property type="match status" value="1"/>
</dbReference>
<dbReference type="Gene3D" id="1.20.1560.10">
    <property type="entry name" value="ABC transporter type 1, transmembrane domain"/>
    <property type="match status" value="1"/>
</dbReference>
<dbReference type="FunFam" id="3.40.50.300:FF:000287">
    <property type="entry name" value="Multidrug ABC transporter ATP-binding protein"/>
    <property type="match status" value="1"/>
</dbReference>
<dbReference type="CDD" id="cd07346">
    <property type="entry name" value="ABC_6TM_exporters"/>
    <property type="match status" value="1"/>
</dbReference>
<dbReference type="GO" id="GO:0015421">
    <property type="term" value="F:ABC-type oligopeptide transporter activity"/>
    <property type="evidence" value="ECO:0007669"/>
    <property type="project" value="TreeGrafter"/>
</dbReference>
<dbReference type="GO" id="GO:0005886">
    <property type="term" value="C:plasma membrane"/>
    <property type="evidence" value="ECO:0007669"/>
    <property type="project" value="UniProtKB-SubCell"/>
</dbReference>
<dbReference type="GO" id="GO:0005524">
    <property type="term" value="F:ATP binding"/>
    <property type="evidence" value="ECO:0007669"/>
    <property type="project" value="UniProtKB-KW"/>
</dbReference>
<dbReference type="PROSITE" id="PS50893">
    <property type="entry name" value="ABC_TRANSPORTER_2"/>
    <property type="match status" value="1"/>
</dbReference>
<sequence>MSIKKRARTSHVGNTIQLIGPLIKKHWRAYAGLTAVMLVDLALTLGTASYFGKVTDAAVGSRLSELTWLIPVGAGLLVLTISVNFFDTFFESAAVYGVTRDLKEALYQHMLLLRTGTMNSLRSGDLLSRFGNDITAIQNMLGSRLVDVIRLPLIYLSVFIYLFQISPVLSMVSWGIAPIAIAGSMIFGLLLRRNSRKVNRLTGDNTQLVNETLQGFHVVRSFVMERLLVRRHVKQNQDLYNLEMKSARLRGFYYAGGATASALTFLVSLCLGAYFVSQKTLTVGALLTFITLVEHLVYPLTSAAGNWVNFQKATTAVERVQEILRLPVEQNQVPPLLQTADYPCEPVRSIEFRHLTFGYEPDKPVFSDLNLRIPAGKKTAIVGLSGAGKSTLFALLTRLYTPQQGSIRINGRSIASLSLSGLRESIAQVPQETFLFNGTIRDNLRLGRDVAETDLVRAARIAALDDFIRGLPQGYDTEIGERGLLLSGGQKQRVAIARALLKNAPILLLDEATAALDTETEARVKAALDHLMEGRTTIVIAHRLSTIQNADHIIVLEKGQIVQQGPHERLMTEKGLYRRLHLIGRDTIASI</sequence>
<keyword evidence="6 8" id="KW-1133">Transmembrane helix</keyword>
<feature type="transmembrane region" description="Helical" evidence="8">
    <location>
        <begin position="148"/>
        <end position="165"/>
    </location>
</feature>
<dbReference type="SUPFAM" id="SSF52540">
    <property type="entry name" value="P-loop containing nucleoside triphosphate hydrolases"/>
    <property type="match status" value="1"/>
</dbReference>
<evidence type="ECO:0000256" key="6">
    <source>
        <dbReference type="ARBA" id="ARBA00022989"/>
    </source>
</evidence>
<dbReference type="Pfam" id="PF00664">
    <property type="entry name" value="ABC_membrane"/>
    <property type="match status" value="1"/>
</dbReference>
<feature type="domain" description="ABC transmembrane type-1" evidence="10">
    <location>
        <begin position="31"/>
        <end position="312"/>
    </location>
</feature>
<dbReference type="PROSITE" id="PS00211">
    <property type="entry name" value="ABC_TRANSPORTER_1"/>
    <property type="match status" value="1"/>
</dbReference>
<evidence type="ECO:0000256" key="1">
    <source>
        <dbReference type="ARBA" id="ARBA00004651"/>
    </source>
</evidence>
<accession>A0A917S1D3</accession>
<dbReference type="SMART" id="SM00382">
    <property type="entry name" value="AAA"/>
    <property type="match status" value="1"/>
</dbReference>
<dbReference type="GO" id="GO:0016887">
    <property type="term" value="F:ATP hydrolysis activity"/>
    <property type="evidence" value="ECO:0007669"/>
    <property type="project" value="InterPro"/>
</dbReference>
<dbReference type="EMBL" id="BMOK01000004">
    <property type="protein sequence ID" value="GGL50565.1"/>
    <property type="molecule type" value="Genomic_DNA"/>
</dbReference>
<dbReference type="RefSeq" id="WP_188802319.1">
    <property type="nucleotide sequence ID" value="NZ_BMOK01000004.1"/>
</dbReference>
<proteinExistence type="predicted"/>
<evidence type="ECO:0000256" key="8">
    <source>
        <dbReference type="SAM" id="Phobius"/>
    </source>
</evidence>
<dbReference type="Proteomes" id="UP000654670">
    <property type="component" value="Unassembled WGS sequence"/>
</dbReference>
<reference evidence="11" key="1">
    <citation type="journal article" date="2014" name="Int. J. Syst. Evol. Microbiol.">
        <title>Complete genome sequence of Corynebacterium casei LMG S-19264T (=DSM 44701T), isolated from a smear-ripened cheese.</title>
        <authorList>
            <consortium name="US DOE Joint Genome Institute (JGI-PGF)"/>
            <person name="Walter F."/>
            <person name="Albersmeier A."/>
            <person name="Kalinowski J."/>
            <person name="Ruckert C."/>
        </authorList>
    </citation>
    <scope>NUCLEOTIDE SEQUENCE</scope>
    <source>
        <strain evidence="11">JCM 15325</strain>
    </source>
</reference>
<evidence type="ECO:0000259" key="10">
    <source>
        <dbReference type="PROSITE" id="PS50929"/>
    </source>
</evidence>
<dbReference type="AlphaFoldDB" id="A0A917S1D3"/>
<evidence type="ECO:0000256" key="4">
    <source>
        <dbReference type="ARBA" id="ARBA00022741"/>
    </source>
</evidence>
<comment type="caution">
    <text evidence="11">The sequence shown here is derived from an EMBL/GenBank/DDBJ whole genome shotgun (WGS) entry which is preliminary data.</text>
</comment>
<dbReference type="InterPro" id="IPR027417">
    <property type="entry name" value="P-loop_NTPase"/>
</dbReference>
<dbReference type="PANTHER" id="PTHR43394">
    <property type="entry name" value="ATP-DEPENDENT PERMEASE MDL1, MITOCHONDRIAL"/>
    <property type="match status" value="1"/>
</dbReference>
<dbReference type="Gene3D" id="3.40.50.300">
    <property type="entry name" value="P-loop containing nucleotide triphosphate hydrolases"/>
    <property type="match status" value="1"/>
</dbReference>
<evidence type="ECO:0000256" key="7">
    <source>
        <dbReference type="ARBA" id="ARBA00023136"/>
    </source>
</evidence>
<evidence type="ECO:0000256" key="5">
    <source>
        <dbReference type="ARBA" id="ARBA00022840"/>
    </source>
</evidence>
<feature type="transmembrane region" description="Helical" evidence="8">
    <location>
        <begin position="29"/>
        <end position="51"/>
    </location>
</feature>
<dbReference type="InterPro" id="IPR039421">
    <property type="entry name" value="Type_1_exporter"/>
</dbReference>
<keyword evidence="5 11" id="KW-0067">ATP-binding</keyword>
<protein>
    <submittedName>
        <fullName evidence="11">ABC transporter ATP-binding protein</fullName>
    </submittedName>
</protein>
<reference evidence="11" key="2">
    <citation type="submission" date="2020-09" db="EMBL/GenBank/DDBJ databases">
        <authorList>
            <person name="Sun Q."/>
            <person name="Ohkuma M."/>
        </authorList>
    </citation>
    <scope>NUCLEOTIDE SEQUENCE</scope>
    <source>
        <strain evidence="11">JCM 15325</strain>
    </source>
</reference>
<dbReference type="InterPro" id="IPR003593">
    <property type="entry name" value="AAA+_ATPase"/>
</dbReference>
<feature type="domain" description="ABC transporter" evidence="9">
    <location>
        <begin position="350"/>
        <end position="583"/>
    </location>
</feature>
<dbReference type="PANTHER" id="PTHR43394:SF1">
    <property type="entry name" value="ATP-BINDING CASSETTE SUB-FAMILY B MEMBER 10, MITOCHONDRIAL"/>
    <property type="match status" value="1"/>
</dbReference>
<dbReference type="Pfam" id="PF00005">
    <property type="entry name" value="ABC_tran"/>
    <property type="match status" value="1"/>
</dbReference>
<keyword evidence="3 8" id="KW-0812">Transmembrane</keyword>
<keyword evidence="4" id="KW-0547">Nucleotide-binding</keyword>
<dbReference type="InterPro" id="IPR017871">
    <property type="entry name" value="ABC_transporter-like_CS"/>
</dbReference>
<feature type="transmembrane region" description="Helical" evidence="8">
    <location>
        <begin position="252"/>
        <end position="275"/>
    </location>
</feature>
<name>A0A917S1D3_9BACL</name>
<dbReference type="InterPro" id="IPR011527">
    <property type="entry name" value="ABC1_TM_dom"/>
</dbReference>
<dbReference type="InterPro" id="IPR036640">
    <property type="entry name" value="ABC1_TM_sf"/>
</dbReference>
<organism evidence="11 12">
    <name type="scientific">Sporolactobacillus putidus</name>
    <dbReference type="NCBI Taxonomy" id="492735"/>
    <lineage>
        <taxon>Bacteria</taxon>
        <taxon>Bacillati</taxon>
        <taxon>Bacillota</taxon>
        <taxon>Bacilli</taxon>
        <taxon>Bacillales</taxon>
        <taxon>Sporolactobacillaceae</taxon>
        <taxon>Sporolactobacillus</taxon>
    </lineage>
</organism>
<evidence type="ECO:0000313" key="11">
    <source>
        <dbReference type="EMBL" id="GGL50565.1"/>
    </source>
</evidence>
<dbReference type="SUPFAM" id="SSF90123">
    <property type="entry name" value="ABC transporter transmembrane region"/>
    <property type="match status" value="1"/>
</dbReference>
<keyword evidence="7 8" id="KW-0472">Membrane</keyword>
<dbReference type="InterPro" id="IPR003439">
    <property type="entry name" value="ABC_transporter-like_ATP-bd"/>
</dbReference>